<organism evidence="2 3">
    <name type="scientific">Psylliodes chrysocephalus</name>
    <dbReference type="NCBI Taxonomy" id="3402493"/>
    <lineage>
        <taxon>Eukaryota</taxon>
        <taxon>Metazoa</taxon>
        <taxon>Ecdysozoa</taxon>
        <taxon>Arthropoda</taxon>
        <taxon>Hexapoda</taxon>
        <taxon>Insecta</taxon>
        <taxon>Pterygota</taxon>
        <taxon>Neoptera</taxon>
        <taxon>Endopterygota</taxon>
        <taxon>Coleoptera</taxon>
        <taxon>Polyphaga</taxon>
        <taxon>Cucujiformia</taxon>
        <taxon>Chrysomeloidea</taxon>
        <taxon>Chrysomelidae</taxon>
        <taxon>Galerucinae</taxon>
        <taxon>Alticini</taxon>
        <taxon>Psylliodes</taxon>
    </lineage>
</organism>
<dbReference type="OrthoDB" id="7464567at2759"/>
<dbReference type="Proteomes" id="UP001153636">
    <property type="component" value="Chromosome 1"/>
</dbReference>
<feature type="region of interest" description="Disordered" evidence="1">
    <location>
        <begin position="1"/>
        <end position="24"/>
    </location>
</feature>
<name>A0A9P0CFE3_9CUCU</name>
<protein>
    <submittedName>
        <fullName evidence="2">Uncharacterized protein</fullName>
    </submittedName>
</protein>
<dbReference type="EMBL" id="OV651813">
    <property type="protein sequence ID" value="CAH1099713.1"/>
    <property type="molecule type" value="Genomic_DNA"/>
</dbReference>
<feature type="region of interest" description="Disordered" evidence="1">
    <location>
        <begin position="70"/>
        <end position="89"/>
    </location>
</feature>
<feature type="compositionally biased region" description="Basic and acidic residues" evidence="1">
    <location>
        <begin position="1"/>
        <end position="20"/>
    </location>
</feature>
<accession>A0A9P0CFE3</accession>
<evidence type="ECO:0000256" key="1">
    <source>
        <dbReference type="SAM" id="MobiDB-lite"/>
    </source>
</evidence>
<evidence type="ECO:0000313" key="2">
    <source>
        <dbReference type="EMBL" id="CAH1099713.1"/>
    </source>
</evidence>
<proteinExistence type="predicted"/>
<sequence>MTSLSKENKAFLRSQREDRMSSSMTGVDKVFVSKIRTKGTKEDKNDSYKNKHYRAIAQMNKTVILEESSLSSSATSDEKDEFLPTANKKLRSSPRLKPYVYLGSRTTLY</sequence>
<gene>
    <name evidence="2" type="ORF">PSYICH_LOCUS638</name>
</gene>
<evidence type="ECO:0000313" key="3">
    <source>
        <dbReference type="Proteomes" id="UP001153636"/>
    </source>
</evidence>
<keyword evidence="3" id="KW-1185">Reference proteome</keyword>
<reference evidence="2" key="1">
    <citation type="submission" date="2022-01" db="EMBL/GenBank/DDBJ databases">
        <authorList>
            <person name="King R."/>
        </authorList>
    </citation>
    <scope>NUCLEOTIDE SEQUENCE</scope>
</reference>
<dbReference type="AlphaFoldDB" id="A0A9P0CFE3"/>